<evidence type="ECO:0000313" key="2">
    <source>
        <dbReference type="Proteomes" id="UP000704176"/>
    </source>
</evidence>
<accession>A0ABS7VRC3</accession>
<dbReference type="Proteomes" id="UP000704176">
    <property type="component" value="Unassembled WGS sequence"/>
</dbReference>
<gene>
    <name evidence="1" type="ORF">K9B37_17660</name>
</gene>
<protein>
    <submittedName>
        <fullName evidence="1">Uncharacterized protein</fullName>
    </submittedName>
</protein>
<dbReference type="RefSeq" id="WP_224314850.1">
    <property type="nucleotide sequence ID" value="NZ_JAIRBM010000015.1"/>
</dbReference>
<sequence>MQISETACEILDFFRQTHRKPGARMTMATLDAHFGADPAIAVAVSELIHLGYVMAPDAETVELTDLGFDAIHRGAYRVKLD</sequence>
<proteinExistence type="predicted"/>
<keyword evidence="2" id="KW-1185">Reference proteome</keyword>
<name>A0ABS7VRC3_9HYPH</name>
<organism evidence="1 2">
    <name type="scientific">Microvirga puerhi</name>
    <dbReference type="NCBI Taxonomy" id="2876078"/>
    <lineage>
        <taxon>Bacteria</taxon>
        <taxon>Pseudomonadati</taxon>
        <taxon>Pseudomonadota</taxon>
        <taxon>Alphaproteobacteria</taxon>
        <taxon>Hyphomicrobiales</taxon>
        <taxon>Methylobacteriaceae</taxon>
        <taxon>Microvirga</taxon>
    </lineage>
</organism>
<dbReference type="EMBL" id="JAIRBM010000015">
    <property type="protein sequence ID" value="MBZ6078094.1"/>
    <property type="molecule type" value="Genomic_DNA"/>
</dbReference>
<comment type="caution">
    <text evidence="1">The sequence shown here is derived from an EMBL/GenBank/DDBJ whole genome shotgun (WGS) entry which is preliminary data.</text>
</comment>
<reference evidence="1 2" key="1">
    <citation type="submission" date="2021-09" db="EMBL/GenBank/DDBJ databases">
        <title>The complete genome sequence of a new microorganism.</title>
        <authorList>
            <person name="Zi Z."/>
        </authorList>
    </citation>
    <scope>NUCLEOTIDE SEQUENCE [LARGE SCALE GENOMIC DNA]</scope>
    <source>
        <strain evidence="1 2">WGZ8</strain>
    </source>
</reference>
<evidence type="ECO:0000313" key="1">
    <source>
        <dbReference type="EMBL" id="MBZ6078094.1"/>
    </source>
</evidence>